<reference evidence="1 2" key="1">
    <citation type="submission" date="2016-10" db="EMBL/GenBank/DDBJ databases">
        <authorList>
            <person name="de Groot N.N."/>
        </authorList>
    </citation>
    <scope>NUCLEOTIDE SEQUENCE [LARGE SCALE GENOMIC DNA]</scope>
    <source>
        <strain evidence="1 2">DSM 8537</strain>
    </source>
</reference>
<dbReference type="Proteomes" id="UP000183635">
    <property type="component" value="Unassembled WGS sequence"/>
</dbReference>
<evidence type="ECO:0000313" key="1">
    <source>
        <dbReference type="EMBL" id="SFH46003.1"/>
    </source>
</evidence>
<dbReference type="STRING" id="34004.SAMN04488021_11313"/>
<evidence type="ECO:0000313" key="2">
    <source>
        <dbReference type="Proteomes" id="UP000183635"/>
    </source>
</evidence>
<gene>
    <name evidence="1" type="ORF">SAMN04488021_11313</name>
</gene>
<organism evidence="1 2">
    <name type="scientific">Paracoccus aminovorans</name>
    <dbReference type="NCBI Taxonomy" id="34004"/>
    <lineage>
        <taxon>Bacteria</taxon>
        <taxon>Pseudomonadati</taxon>
        <taxon>Pseudomonadota</taxon>
        <taxon>Alphaproteobacteria</taxon>
        <taxon>Rhodobacterales</taxon>
        <taxon>Paracoccaceae</taxon>
        <taxon>Paracoccus</taxon>
    </lineage>
</organism>
<proteinExistence type="predicted"/>
<dbReference type="AlphaFoldDB" id="A0A1I3A7A1"/>
<keyword evidence="2" id="KW-1185">Reference proteome</keyword>
<name>A0A1I3A7A1_9RHOB</name>
<sequence>MNMERKRNECFVLVYSDDRDPSREETAQVLDQLKPLPAEEVIPGTIRVTGPRREVEKCTGALAHWRLSREKVFRLNPPYKAMR</sequence>
<protein>
    <submittedName>
        <fullName evidence="1">Uncharacterized protein</fullName>
    </submittedName>
</protein>
<dbReference type="EMBL" id="FOPU01000013">
    <property type="protein sequence ID" value="SFH46003.1"/>
    <property type="molecule type" value="Genomic_DNA"/>
</dbReference>
<accession>A0A1I3A7A1</accession>